<dbReference type="GeneID" id="94545959"/>
<dbReference type="GO" id="GO:0097367">
    <property type="term" value="F:carbohydrate derivative binding"/>
    <property type="evidence" value="ECO:0007669"/>
    <property type="project" value="InterPro"/>
</dbReference>
<dbReference type="PROSITE" id="PS51464">
    <property type="entry name" value="SIS"/>
    <property type="match status" value="1"/>
</dbReference>
<dbReference type="NCBIfam" id="TIGR03127">
    <property type="entry name" value="RuMP_HxlB"/>
    <property type="match status" value="1"/>
</dbReference>
<dbReference type="InterPro" id="IPR017552">
    <property type="entry name" value="PHI/rmpB"/>
</dbReference>
<protein>
    <submittedName>
        <fullName evidence="2">6-phospho-3-hexuloisomerase</fullName>
    </submittedName>
</protein>
<dbReference type="Gene3D" id="3.40.50.10490">
    <property type="entry name" value="Glucose-6-phosphate isomerase like protein, domain 1"/>
    <property type="match status" value="1"/>
</dbReference>
<dbReference type="AlphaFoldDB" id="A0A288Q8H4"/>
<keyword evidence="3" id="KW-1185">Reference proteome</keyword>
<dbReference type="RefSeq" id="WP_070230026.1">
    <property type="nucleotide sequence ID" value="NZ_BJYO01000002.1"/>
</dbReference>
<dbReference type="EMBL" id="QRAS01000001">
    <property type="protein sequence ID" value="RDL11963.1"/>
    <property type="molecule type" value="Genomic_DNA"/>
</dbReference>
<dbReference type="SUPFAM" id="SSF53697">
    <property type="entry name" value="SIS domain"/>
    <property type="match status" value="1"/>
</dbReference>
<organism evidence="2 3">
    <name type="scientific">Weissella soli</name>
    <dbReference type="NCBI Taxonomy" id="155866"/>
    <lineage>
        <taxon>Bacteria</taxon>
        <taxon>Bacillati</taxon>
        <taxon>Bacillota</taxon>
        <taxon>Bacilli</taxon>
        <taxon>Lactobacillales</taxon>
        <taxon>Lactobacillaceae</taxon>
        <taxon>Weissella</taxon>
    </lineage>
</organism>
<dbReference type="GO" id="GO:1901135">
    <property type="term" value="P:carbohydrate derivative metabolic process"/>
    <property type="evidence" value="ECO:0007669"/>
    <property type="project" value="InterPro"/>
</dbReference>
<evidence type="ECO:0000313" key="3">
    <source>
        <dbReference type="Proteomes" id="UP000254912"/>
    </source>
</evidence>
<dbReference type="KEGG" id="wso:WSWS_00758"/>
<evidence type="ECO:0000256" key="1">
    <source>
        <dbReference type="ARBA" id="ARBA00009235"/>
    </source>
</evidence>
<reference evidence="2 3" key="1">
    <citation type="submission" date="2018-07" db="EMBL/GenBank/DDBJ databases">
        <title>Genomic Encyclopedia of Type Strains, Phase III (KMG-III): the genomes of soil and plant-associated and newly described type strains.</title>
        <authorList>
            <person name="Whitman W."/>
        </authorList>
    </citation>
    <scope>NUCLEOTIDE SEQUENCE [LARGE SCALE GENOMIC DNA]</scope>
    <source>
        <strain evidence="2 3">CECT 7031</strain>
    </source>
</reference>
<dbReference type="Pfam" id="PF01380">
    <property type="entry name" value="SIS"/>
    <property type="match status" value="1"/>
</dbReference>
<dbReference type="CDD" id="cd05005">
    <property type="entry name" value="SIS_PHI"/>
    <property type="match status" value="1"/>
</dbReference>
<sequence>MNWEIILSELNANTDTQISTELLTLIKQTDRIFLTGAGRSGLALKAFTMRLSQLGKVVFFVGETTTPAIGESDLLIIASSSGETSQLIKYADIAKDAGAKIWLWSTNDTNPLANKADYVTLLAGKSKFTSAEAVTIQPMGSLFEQSVWLFGDLFTLNYMHEYDIAEDNLKERHANLE</sequence>
<dbReference type="InterPro" id="IPR046348">
    <property type="entry name" value="SIS_dom_sf"/>
</dbReference>
<proteinExistence type="inferred from homology"/>
<gene>
    <name evidence="2" type="ORF">DFP99_0387</name>
</gene>
<keyword evidence="2" id="KW-0413">Isomerase</keyword>
<dbReference type="PANTHER" id="PTHR43443:SF1">
    <property type="entry name" value="3-HEXULOSE-6-PHOSPHATE ISOMERASE"/>
    <property type="match status" value="1"/>
</dbReference>
<comment type="caution">
    <text evidence="2">The sequence shown here is derived from an EMBL/GenBank/DDBJ whole genome shotgun (WGS) entry which is preliminary data.</text>
</comment>
<dbReference type="GO" id="GO:0016853">
    <property type="term" value="F:isomerase activity"/>
    <property type="evidence" value="ECO:0007669"/>
    <property type="project" value="UniProtKB-KW"/>
</dbReference>
<name>A0A288Q8H4_9LACO</name>
<dbReference type="Proteomes" id="UP000254912">
    <property type="component" value="Unassembled WGS sequence"/>
</dbReference>
<dbReference type="PANTHER" id="PTHR43443">
    <property type="entry name" value="3-HEXULOSE-6-PHOSPHATE ISOMERASE"/>
    <property type="match status" value="1"/>
</dbReference>
<dbReference type="InterPro" id="IPR001347">
    <property type="entry name" value="SIS_dom"/>
</dbReference>
<evidence type="ECO:0000313" key="2">
    <source>
        <dbReference type="EMBL" id="RDL11963.1"/>
    </source>
</evidence>
<accession>A0A288Q8H4</accession>
<comment type="similarity">
    <text evidence="1">Belongs to the SIS family. PHI subfamily.</text>
</comment>